<evidence type="ECO:0000256" key="2">
    <source>
        <dbReference type="ARBA" id="ARBA00004892"/>
    </source>
</evidence>
<comment type="similarity">
    <text evidence="3 7">Belongs to the metallo-dependent hydrolases superfamily. Uronate isomerase family.</text>
</comment>
<evidence type="ECO:0000256" key="3">
    <source>
        <dbReference type="ARBA" id="ARBA00008397"/>
    </source>
</evidence>
<dbReference type="OrthoDB" id="9766564at2"/>
<comment type="caution">
    <text evidence="8">The sequence shown here is derived from an EMBL/GenBank/DDBJ whole genome shotgun (WGS) entry which is preliminary data.</text>
</comment>
<evidence type="ECO:0000313" key="8">
    <source>
        <dbReference type="EMBL" id="OOV06448.1"/>
    </source>
</evidence>
<evidence type="ECO:0000313" key="9">
    <source>
        <dbReference type="Proteomes" id="UP000190750"/>
    </source>
</evidence>
<dbReference type="UniPathway" id="UPA00246"/>
<evidence type="ECO:0000256" key="5">
    <source>
        <dbReference type="ARBA" id="ARBA00020555"/>
    </source>
</evidence>
<dbReference type="PANTHER" id="PTHR30068">
    <property type="entry name" value="URONATE ISOMERASE"/>
    <property type="match status" value="1"/>
</dbReference>
<organism evidence="8 9">
    <name type="scientific">Rhodoferax fermentans</name>
    <dbReference type="NCBI Taxonomy" id="28066"/>
    <lineage>
        <taxon>Bacteria</taxon>
        <taxon>Pseudomonadati</taxon>
        <taxon>Pseudomonadota</taxon>
        <taxon>Betaproteobacteria</taxon>
        <taxon>Burkholderiales</taxon>
        <taxon>Comamonadaceae</taxon>
        <taxon>Rhodoferax</taxon>
    </lineage>
</organism>
<evidence type="ECO:0000256" key="6">
    <source>
        <dbReference type="ARBA" id="ARBA00023235"/>
    </source>
</evidence>
<dbReference type="GO" id="GO:0008880">
    <property type="term" value="F:glucuronate isomerase activity"/>
    <property type="evidence" value="ECO:0007669"/>
    <property type="project" value="UniProtKB-UniRule"/>
</dbReference>
<evidence type="ECO:0000256" key="7">
    <source>
        <dbReference type="HAMAP-Rule" id="MF_00675"/>
    </source>
</evidence>
<name>A0A1T1AR57_RHOFE</name>
<accession>A0A1T1AR57</accession>
<comment type="pathway">
    <text evidence="2 7">Carbohydrate metabolism; pentose and glucuronate interconversion.</text>
</comment>
<dbReference type="AlphaFoldDB" id="A0A1T1AR57"/>
<proteinExistence type="inferred from homology"/>
<dbReference type="RefSeq" id="WP_078364243.1">
    <property type="nucleotide sequence ID" value="NZ_MTJN01000002.1"/>
</dbReference>
<dbReference type="STRING" id="28066.RF819_06620"/>
<dbReference type="InterPro" id="IPR003766">
    <property type="entry name" value="Uronate_isomerase"/>
</dbReference>
<evidence type="ECO:0000256" key="1">
    <source>
        <dbReference type="ARBA" id="ARBA00001165"/>
    </source>
</evidence>
<sequence>MSPFMNADFLLPDDCSKRLYHDYAAQMPIIDYHCHLPPADIASNATFRNLAHAWLGGDHYKWRAMRSNGVPEQVITGHEPDYQTFLAWAQTVPRLVGNPLYHWTHLELQRYFGIFEPLSAKTAPAIWEACNAQIVLPEFGARSLLQRMNVRAVGTTDDPADSLEHHIAYAAVRQPGQPVMVPSFRPDRALATDDLVIWQSYIDKLGASANVAIGSYQSLIAALDARHAVFHSLGCRASDHGLAAPFASFASAQAVEAIFAKLLSGTALSANEADIYKTAVLLDVGRMNAKRGWAMQLHMAAVRNLNSAMFKQLGPDTGYDAVNDEQIAAKLGAFMNALQSENMLPKTILYSLNPNDLEVLGTVMGCFQDGSVPGKIQMGSAWWFNDHMDGMRRQMISLGNLGVLSRFVGMLTDSRSFLSFPRHEYFRRILCGLVGGWMENGEIPADFETFGAMVQDISFRNAKNYFAIPGVED</sequence>
<dbReference type="EC" id="5.3.1.12" evidence="4 7"/>
<keyword evidence="9" id="KW-1185">Reference proteome</keyword>
<dbReference type="EMBL" id="MTJN01000002">
    <property type="protein sequence ID" value="OOV06448.1"/>
    <property type="molecule type" value="Genomic_DNA"/>
</dbReference>
<comment type="catalytic activity">
    <reaction evidence="1 7">
        <text>D-glucuronate = D-fructuronate</text>
        <dbReference type="Rhea" id="RHEA:13049"/>
        <dbReference type="ChEBI" id="CHEBI:58720"/>
        <dbReference type="ChEBI" id="CHEBI:59863"/>
        <dbReference type="EC" id="5.3.1.12"/>
    </reaction>
</comment>
<protein>
    <recommendedName>
        <fullName evidence="5 7">Uronate isomerase</fullName>
        <ecNumber evidence="4 7">5.3.1.12</ecNumber>
    </recommendedName>
    <alternativeName>
        <fullName evidence="7">Glucuronate isomerase</fullName>
    </alternativeName>
    <alternativeName>
        <fullName evidence="7">Uronic isomerase</fullName>
    </alternativeName>
</protein>
<dbReference type="HAMAP" id="MF_00675">
    <property type="entry name" value="UxaC"/>
    <property type="match status" value="1"/>
</dbReference>
<dbReference type="Proteomes" id="UP000190750">
    <property type="component" value="Unassembled WGS sequence"/>
</dbReference>
<keyword evidence="6 7" id="KW-0413">Isomerase</keyword>
<dbReference type="InterPro" id="IPR032466">
    <property type="entry name" value="Metal_Hydrolase"/>
</dbReference>
<comment type="catalytic activity">
    <reaction evidence="7">
        <text>aldehydo-D-galacturonate = keto-D-tagaturonate</text>
        <dbReference type="Rhea" id="RHEA:27702"/>
        <dbReference type="ChEBI" id="CHEBI:12952"/>
        <dbReference type="ChEBI" id="CHEBI:17886"/>
    </reaction>
</comment>
<dbReference type="SUPFAM" id="SSF51556">
    <property type="entry name" value="Metallo-dependent hydrolases"/>
    <property type="match status" value="1"/>
</dbReference>
<dbReference type="NCBIfam" id="NF002794">
    <property type="entry name" value="PRK02925.1"/>
    <property type="match status" value="1"/>
</dbReference>
<dbReference type="Gene3D" id="3.20.20.140">
    <property type="entry name" value="Metal-dependent hydrolases"/>
    <property type="match status" value="1"/>
</dbReference>
<reference evidence="8 9" key="1">
    <citation type="submission" date="2017-01" db="EMBL/GenBank/DDBJ databases">
        <title>Genome sequencing of Rhodoferax fermentans JCM 7819.</title>
        <authorList>
            <person name="Kim Y.J."/>
            <person name="Farh M.E.-A."/>
            <person name="Yang D.-C."/>
        </authorList>
    </citation>
    <scope>NUCLEOTIDE SEQUENCE [LARGE SCALE GENOMIC DNA]</scope>
    <source>
        <strain evidence="8 9">JCM 7819</strain>
    </source>
</reference>
<dbReference type="GO" id="GO:0019698">
    <property type="term" value="P:D-galacturonate catabolic process"/>
    <property type="evidence" value="ECO:0007669"/>
    <property type="project" value="TreeGrafter"/>
</dbReference>
<gene>
    <name evidence="7" type="primary">uxaC</name>
    <name evidence="8" type="ORF">RF819_06620</name>
</gene>
<dbReference type="PANTHER" id="PTHR30068:SF4">
    <property type="entry name" value="URONATE ISOMERASE"/>
    <property type="match status" value="1"/>
</dbReference>
<dbReference type="Gene3D" id="1.10.2020.10">
    <property type="entry name" value="uronate isomerase, domain 2, chain A"/>
    <property type="match status" value="1"/>
</dbReference>
<dbReference type="GO" id="GO:0042840">
    <property type="term" value="P:D-glucuronate catabolic process"/>
    <property type="evidence" value="ECO:0007669"/>
    <property type="project" value="TreeGrafter"/>
</dbReference>
<evidence type="ECO:0000256" key="4">
    <source>
        <dbReference type="ARBA" id="ARBA00012546"/>
    </source>
</evidence>
<dbReference type="Pfam" id="PF02614">
    <property type="entry name" value="UxaC"/>
    <property type="match status" value="1"/>
</dbReference>